<sequence length="221" mass="26082">MNKQYLEYLVGFVAAYAQEIGISLSKTQVVKFLYLADLFYAREYKKTLSNWPWRYWHYGPYCTEAVESIKKAHQKSLIFVEEGLEGELFIKGSRFHSEKYERHIPAEVSSPLKYYIKTFAGDLTGLLNYIYSETEPMLEADYGDYLDFSTAQKLPPLKKIHLPRMSKERRKKCRALIERIVSRREQILKNRKPLCLSPEVLKIVEKAYRIWDEEEASSELE</sequence>
<accession>A0A7U4QJU1</accession>
<dbReference type="KEGG" id="daw:HS1_000857"/>
<dbReference type="EMBL" id="CP013015">
    <property type="protein sequence ID" value="AMM40661.1"/>
    <property type="molecule type" value="Genomic_DNA"/>
</dbReference>
<evidence type="ECO:0000313" key="3">
    <source>
        <dbReference type="Proteomes" id="UP000070560"/>
    </source>
</evidence>
<dbReference type="AlphaFoldDB" id="A0A7U4QJU1"/>
<dbReference type="Pfam" id="PF13274">
    <property type="entry name" value="SocA_Panacea"/>
    <property type="match status" value="1"/>
</dbReference>
<gene>
    <name evidence="2" type="ORF">HS1_000857</name>
</gene>
<reference evidence="2 3" key="1">
    <citation type="submission" date="2015-10" db="EMBL/GenBank/DDBJ databases">
        <title>Candidatus Desulfofervidus auxilii, a hydrogenotrophic sulfate-reducing bacterium involved in the thermophilic anaerobic oxidation of methane.</title>
        <authorList>
            <person name="Krukenberg V."/>
            <person name="Richter M."/>
            <person name="Wegener G."/>
        </authorList>
    </citation>
    <scope>NUCLEOTIDE SEQUENCE [LARGE SCALE GENOMIC DNA]</scope>
    <source>
        <strain evidence="2 3">HS1</strain>
    </source>
</reference>
<evidence type="ECO:0000313" key="2">
    <source>
        <dbReference type="EMBL" id="AMM40661.1"/>
    </source>
</evidence>
<dbReference type="RefSeq" id="WP_066061424.1">
    <property type="nucleotide sequence ID" value="NZ_CP013015.1"/>
</dbReference>
<dbReference type="Proteomes" id="UP000070560">
    <property type="component" value="Chromosome"/>
</dbReference>
<feature type="domain" description="Antitoxin SocA-like Panacea" evidence="1">
    <location>
        <begin position="30"/>
        <end position="100"/>
    </location>
</feature>
<dbReference type="OrthoDB" id="7061306at2"/>
<keyword evidence="3" id="KW-1185">Reference proteome</keyword>
<evidence type="ECO:0000259" key="1">
    <source>
        <dbReference type="Pfam" id="PF13274"/>
    </source>
</evidence>
<proteinExistence type="predicted"/>
<protein>
    <recommendedName>
        <fullName evidence="1">Antitoxin SocA-like Panacea domain-containing protein</fullName>
    </recommendedName>
</protein>
<name>A0A7U4QJU1_DESA2</name>
<dbReference type="InterPro" id="IPR025272">
    <property type="entry name" value="SocA_Panacea"/>
</dbReference>
<organism evidence="2 3">
    <name type="scientific">Desulfofervidus auxilii</name>
    <dbReference type="NCBI Taxonomy" id="1621989"/>
    <lineage>
        <taxon>Bacteria</taxon>
        <taxon>Pseudomonadati</taxon>
        <taxon>Thermodesulfobacteriota</taxon>
        <taxon>Candidatus Desulfofervidia</taxon>
        <taxon>Candidatus Desulfofervidales</taxon>
        <taxon>Candidatus Desulfofervidaceae</taxon>
        <taxon>Candidatus Desulfofervidus</taxon>
    </lineage>
</organism>